<keyword evidence="2" id="KW-1185">Reference proteome</keyword>
<comment type="caution">
    <text evidence="1">The sequence shown here is derived from an EMBL/GenBank/DDBJ whole genome shotgun (WGS) entry which is preliminary data.</text>
</comment>
<accession>A0AA35SBN8</accession>
<dbReference type="EMBL" id="CASHTH010002229">
    <property type="protein sequence ID" value="CAI8026729.1"/>
    <property type="molecule type" value="Genomic_DNA"/>
</dbReference>
<protein>
    <submittedName>
        <fullName evidence="1">Uncharacterized protein</fullName>
    </submittedName>
</protein>
<evidence type="ECO:0000313" key="1">
    <source>
        <dbReference type="EMBL" id="CAI8026729.1"/>
    </source>
</evidence>
<gene>
    <name evidence="1" type="ORF">GBAR_LOCUS15319</name>
</gene>
<sequence>MSQIFCKIICSSFVMVAVLSTASQGRKG</sequence>
<name>A0AA35SBN8_GEOBA</name>
<dbReference type="Proteomes" id="UP001174909">
    <property type="component" value="Unassembled WGS sequence"/>
</dbReference>
<proteinExistence type="predicted"/>
<organism evidence="1 2">
    <name type="scientific">Geodia barretti</name>
    <name type="common">Barrett's horny sponge</name>
    <dbReference type="NCBI Taxonomy" id="519541"/>
    <lineage>
        <taxon>Eukaryota</taxon>
        <taxon>Metazoa</taxon>
        <taxon>Porifera</taxon>
        <taxon>Demospongiae</taxon>
        <taxon>Heteroscleromorpha</taxon>
        <taxon>Tetractinellida</taxon>
        <taxon>Astrophorina</taxon>
        <taxon>Geodiidae</taxon>
        <taxon>Geodia</taxon>
    </lineage>
</organism>
<reference evidence="1" key="1">
    <citation type="submission" date="2023-03" db="EMBL/GenBank/DDBJ databases">
        <authorList>
            <person name="Steffen K."/>
            <person name="Cardenas P."/>
        </authorList>
    </citation>
    <scope>NUCLEOTIDE SEQUENCE</scope>
</reference>
<evidence type="ECO:0000313" key="2">
    <source>
        <dbReference type="Proteomes" id="UP001174909"/>
    </source>
</evidence>
<dbReference type="AlphaFoldDB" id="A0AA35SBN8"/>